<dbReference type="Pfam" id="PF01453">
    <property type="entry name" value="B_lectin"/>
    <property type="match status" value="1"/>
</dbReference>
<protein>
    <recommendedName>
        <fullName evidence="18">Receptor-like serine/threonine-protein kinase</fullName>
        <ecNumber evidence="18">2.7.11.1</ecNumber>
    </recommendedName>
</protein>
<evidence type="ECO:0000313" key="24">
    <source>
        <dbReference type="EMBL" id="KAK6922853.1"/>
    </source>
</evidence>
<dbReference type="InterPro" id="IPR051343">
    <property type="entry name" value="G-type_lectin_kinases/EP1-like"/>
</dbReference>
<dbReference type="PANTHER" id="PTHR47976:SF27">
    <property type="entry name" value="RECEPTOR-LIKE SERINE_THREONINE-PROTEIN KINASE"/>
    <property type="match status" value="1"/>
</dbReference>
<dbReference type="InterPro" id="IPR017441">
    <property type="entry name" value="Protein_kinase_ATP_BS"/>
</dbReference>
<accession>A0AAN8UTB3</accession>
<evidence type="ECO:0000256" key="8">
    <source>
        <dbReference type="ARBA" id="ARBA00022741"/>
    </source>
</evidence>
<evidence type="ECO:0000256" key="11">
    <source>
        <dbReference type="ARBA" id="ARBA00022989"/>
    </source>
</evidence>
<dbReference type="Proteomes" id="UP001370490">
    <property type="component" value="Unassembled WGS sequence"/>
</dbReference>
<dbReference type="SMART" id="SM00108">
    <property type="entry name" value="B_lectin"/>
    <property type="match status" value="1"/>
</dbReference>
<dbReference type="EC" id="2.7.11.1" evidence="18"/>
<keyword evidence="12 20" id="KW-0472">Membrane</keyword>
<dbReference type="SUPFAM" id="SSF56112">
    <property type="entry name" value="Protein kinase-like (PK-like)"/>
    <property type="match status" value="1"/>
</dbReference>
<evidence type="ECO:0000256" key="17">
    <source>
        <dbReference type="ARBA" id="ARBA00048679"/>
    </source>
</evidence>
<keyword evidence="3" id="KW-0245">EGF-like domain</keyword>
<evidence type="ECO:0000256" key="1">
    <source>
        <dbReference type="ARBA" id="ARBA00004479"/>
    </source>
</evidence>
<comment type="subcellular location">
    <subcellularLocation>
        <location evidence="1">Membrane</location>
        <topology evidence="1">Single-pass type I membrane protein</topology>
    </subcellularLocation>
</comment>
<dbReference type="PROSITE" id="PS00108">
    <property type="entry name" value="PROTEIN_KINASE_ST"/>
    <property type="match status" value="1"/>
</dbReference>
<dbReference type="GO" id="GO:0004674">
    <property type="term" value="F:protein serine/threonine kinase activity"/>
    <property type="evidence" value="ECO:0007669"/>
    <property type="project" value="UniProtKB-KW"/>
</dbReference>
<dbReference type="InterPro" id="IPR001480">
    <property type="entry name" value="Bulb-type_lectin_dom"/>
</dbReference>
<dbReference type="GO" id="GO:0030246">
    <property type="term" value="F:carbohydrate binding"/>
    <property type="evidence" value="ECO:0007669"/>
    <property type="project" value="UniProtKB-KW"/>
</dbReference>
<evidence type="ECO:0000256" key="21">
    <source>
        <dbReference type="SAM" id="SignalP"/>
    </source>
</evidence>
<dbReference type="CDD" id="cd14066">
    <property type="entry name" value="STKc_IRAK"/>
    <property type="match status" value="1"/>
</dbReference>
<evidence type="ECO:0000256" key="6">
    <source>
        <dbReference type="ARBA" id="ARBA00022729"/>
    </source>
</evidence>
<dbReference type="InterPro" id="IPR024171">
    <property type="entry name" value="SRK-like_kinase"/>
</dbReference>
<keyword evidence="5 20" id="KW-0812">Transmembrane</keyword>
<evidence type="ECO:0000256" key="2">
    <source>
        <dbReference type="ARBA" id="ARBA00022527"/>
    </source>
</evidence>
<dbReference type="PIRSF" id="PIRSF000641">
    <property type="entry name" value="SRK"/>
    <property type="match status" value="1"/>
</dbReference>
<dbReference type="Gene3D" id="3.30.200.20">
    <property type="entry name" value="Phosphorylase Kinase, domain 1"/>
    <property type="match status" value="1"/>
</dbReference>
<dbReference type="AlphaFoldDB" id="A0AAN8UTB3"/>
<evidence type="ECO:0000256" key="7">
    <source>
        <dbReference type="ARBA" id="ARBA00022734"/>
    </source>
</evidence>
<feature type="signal peptide" evidence="21">
    <location>
        <begin position="1"/>
        <end position="21"/>
    </location>
</feature>
<dbReference type="PANTHER" id="PTHR47976">
    <property type="entry name" value="G-TYPE LECTIN S-RECEPTOR-LIKE SERINE/THREONINE-PROTEIN KINASE SD2-5"/>
    <property type="match status" value="1"/>
</dbReference>
<name>A0AAN8UTB3_9MAGN</name>
<dbReference type="Gene3D" id="1.10.510.10">
    <property type="entry name" value="Transferase(Phosphotransferase) domain 1"/>
    <property type="match status" value="1"/>
</dbReference>
<keyword evidence="14" id="KW-0675">Receptor</keyword>
<evidence type="ECO:0000256" key="13">
    <source>
        <dbReference type="ARBA" id="ARBA00023157"/>
    </source>
</evidence>
<evidence type="ECO:0000256" key="3">
    <source>
        <dbReference type="ARBA" id="ARBA00022536"/>
    </source>
</evidence>
<dbReference type="Pfam" id="PF00069">
    <property type="entry name" value="Pkinase"/>
    <property type="match status" value="1"/>
</dbReference>
<keyword evidence="9 18" id="KW-0418">Kinase</keyword>
<dbReference type="SMART" id="SM00220">
    <property type="entry name" value="S_TKc"/>
    <property type="match status" value="1"/>
</dbReference>
<dbReference type="FunFam" id="1.10.510.10:FF:000237">
    <property type="entry name" value="G-type lectin S-receptor-like serine/threonine-protein kinase"/>
    <property type="match status" value="1"/>
</dbReference>
<proteinExistence type="inferred from homology"/>
<keyword evidence="2 18" id="KW-0723">Serine/threonine-protein kinase</keyword>
<comment type="similarity">
    <text evidence="18">Belongs to the protein kinase superfamily. Ser/Thr protein kinase family.</text>
</comment>
<organism evidence="24 25">
    <name type="scientific">Dillenia turbinata</name>
    <dbReference type="NCBI Taxonomy" id="194707"/>
    <lineage>
        <taxon>Eukaryota</taxon>
        <taxon>Viridiplantae</taxon>
        <taxon>Streptophyta</taxon>
        <taxon>Embryophyta</taxon>
        <taxon>Tracheophyta</taxon>
        <taxon>Spermatophyta</taxon>
        <taxon>Magnoliopsida</taxon>
        <taxon>eudicotyledons</taxon>
        <taxon>Gunneridae</taxon>
        <taxon>Pentapetalae</taxon>
        <taxon>Dilleniales</taxon>
        <taxon>Dilleniaceae</taxon>
        <taxon>Dillenia</taxon>
    </lineage>
</organism>
<evidence type="ECO:0000256" key="10">
    <source>
        <dbReference type="ARBA" id="ARBA00022840"/>
    </source>
</evidence>
<keyword evidence="11 20" id="KW-1133">Transmembrane helix</keyword>
<comment type="caution">
    <text evidence="24">The sequence shown here is derived from an EMBL/GenBank/DDBJ whole genome shotgun (WGS) entry which is preliminary data.</text>
</comment>
<evidence type="ECO:0000259" key="22">
    <source>
        <dbReference type="PROSITE" id="PS50011"/>
    </source>
</evidence>
<keyword evidence="10 18" id="KW-0067">ATP-binding</keyword>
<evidence type="ECO:0000313" key="25">
    <source>
        <dbReference type="Proteomes" id="UP001370490"/>
    </source>
</evidence>
<evidence type="ECO:0000256" key="18">
    <source>
        <dbReference type="PIRNR" id="PIRNR000641"/>
    </source>
</evidence>
<keyword evidence="25" id="KW-1185">Reference proteome</keyword>
<dbReference type="PROSITE" id="PS50927">
    <property type="entry name" value="BULB_LECTIN"/>
    <property type="match status" value="1"/>
</dbReference>
<feature type="binding site" evidence="19">
    <location>
        <position position="553"/>
    </location>
    <ligand>
        <name>ATP</name>
        <dbReference type="ChEBI" id="CHEBI:30616"/>
    </ligand>
</feature>
<evidence type="ECO:0000256" key="5">
    <source>
        <dbReference type="ARBA" id="ARBA00022692"/>
    </source>
</evidence>
<feature type="domain" description="Bulb-type lectin" evidence="23">
    <location>
        <begin position="30"/>
        <end position="145"/>
    </location>
</feature>
<evidence type="ECO:0000256" key="20">
    <source>
        <dbReference type="SAM" id="Phobius"/>
    </source>
</evidence>
<evidence type="ECO:0000256" key="14">
    <source>
        <dbReference type="ARBA" id="ARBA00023170"/>
    </source>
</evidence>
<gene>
    <name evidence="24" type="ORF">RJ641_011157</name>
</gene>
<dbReference type="InterPro" id="IPR000719">
    <property type="entry name" value="Prot_kinase_dom"/>
</dbReference>
<evidence type="ECO:0000256" key="9">
    <source>
        <dbReference type="ARBA" id="ARBA00022777"/>
    </source>
</evidence>
<keyword evidence="13" id="KW-1015">Disulfide bond</keyword>
<keyword evidence="8 18" id="KW-0547">Nucleotide-binding</keyword>
<dbReference type="InterPro" id="IPR036426">
    <property type="entry name" value="Bulb-type_lectin_dom_sf"/>
</dbReference>
<dbReference type="InterPro" id="IPR011009">
    <property type="entry name" value="Kinase-like_dom_sf"/>
</dbReference>
<keyword evidence="4 18" id="KW-0808">Transferase</keyword>
<dbReference type="FunFam" id="3.30.200.20:FF:000059">
    <property type="entry name" value="S-receptor-like serine/threonine-protein kinase"/>
    <property type="match status" value="1"/>
</dbReference>
<keyword evidence="15" id="KW-0325">Glycoprotein</keyword>
<evidence type="ECO:0000256" key="12">
    <source>
        <dbReference type="ARBA" id="ARBA00023136"/>
    </source>
</evidence>
<comment type="catalytic activity">
    <reaction evidence="17 18">
        <text>L-seryl-[protein] + ATP = O-phospho-L-seryl-[protein] + ADP + H(+)</text>
        <dbReference type="Rhea" id="RHEA:17989"/>
        <dbReference type="Rhea" id="RHEA-COMP:9863"/>
        <dbReference type="Rhea" id="RHEA-COMP:11604"/>
        <dbReference type="ChEBI" id="CHEBI:15378"/>
        <dbReference type="ChEBI" id="CHEBI:29999"/>
        <dbReference type="ChEBI" id="CHEBI:30616"/>
        <dbReference type="ChEBI" id="CHEBI:83421"/>
        <dbReference type="ChEBI" id="CHEBI:456216"/>
        <dbReference type="EC" id="2.7.11.1"/>
    </reaction>
</comment>
<evidence type="ECO:0000256" key="4">
    <source>
        <dbReference type="ARBA" id="ARBA00022679"/>
    </source>
</evidence>
<dbReference type="EMBL" id="JBAMMX010000018">
    <property type="protein sequence ID" value="KAK6922853.1"/>
    <property type="molecule type" value="Genomic_DNA"/>
</dbReference>
<feature type="chain" id="PRO_5042882498" description="Receptor-like serine/threonine-protein kinase" evidence="21">
    <location>
        <begin position="22"/>
        <end position="808"/>
    </location>
</feature>
<dbReference type="GO" id="GO:0016020">
    <property type="term" value="C:membrane"/>
    <property type="evidence" value="ECO:0007669"/>
    <property type="project" value="UniProtKB-SubCell"/>
</dbReference>
<keyword evidence="7" id="KW-0430">Lectin</keyword>
<dbReference type="Gene3D" id="2.90.10.10">
    <property type="entry name" value="Bulb-type lectin domain"/>
    <property type="match status" value="2"/>
</dbReference>
<evidence type="ECO:0000256" key="16">
    <source>
        <dbReference type="ARBA" id="ARBA00047899"/>
    </source>
</evidence>
<keyword evidence="6 21" id="KW-0732">Signal</keyword>
<feature type="transmembrane region" description="Helical" evidence="20">
    <location>
        <begin position="462"/>
        <end position="487"/>
    </location>
</feature>
<reference evidence="24 25" key="1">
    <citation type="submission" date="2023-12" db="EMBL/GenBank/DDBJ databases">
        <title>A high-quality genome assembly for Dillenia turbinata (Dilleniales).</title>
        <authorList>
            <person name="Chanderbali A."/>
        </authorList>
    </citation>
    <scope>NUCLEOTIDE SEQUENCE [LARGE SCALE GENOMIC DNA]</scope>
    <source>
        <strain evidence="24">LSX21</strain>
        <tissue evidence="24">Leaf</tissue>
    </source>
</reference>
<dbReference type="PROSITE" id="PS00107">
    <property type="entry name" value="PROTEIN_KINASE_ATP"/>
    <property type="match status" value="1"/>
</dbReference>
<dbReference type="PROSITE" id="PS50011">
    <property type="entry name" value="PROTEIN_KINASE_DOM"/>
    <property type="match status" value="1"/>
</dbReference>
<evidence type="ECO:0000256" key="15">
    <source>
        <dbReference type="ARBA" id="ARBA00023180"/>
    </source>
</evidence>
<dbReference type="GO" id="GO:0005524">
    <property type="term" value="F:ATP binding"/>
    <property type="evidence" value="ECO:0007669"/>
    <property type="project" value="UniProtKB-UniRule"/>
</dbReference>
<evidence type="ECO:0000259" key="23">
    <source>
        <dbReference type="PROSITE" id="PS50927"/>
    </source>
</evidence>
<dbReference type="InterPro" id="IPR008271">
    <property type="entry name" value="Ser/Thr_kinase_AS"/>
</dbReference>
<comment type="catalytic activity">
    <reaction evidence="16 18">
        <text>L-threonyl-[protein] + ATP = O-phospho-L-threonyl-[protein] + ADP + H(+)</text>
        <dbReference type="Rhea" id="RHEA:46608"/>
        <dbReference type="Rhea" id="RHEA-COMP:11060"/>
        <dbReference type="Rhea" id="RHEA-COMP:11605"/>
        <dbReference type="ChEBI" id="CHEBI:15378"/>
        <dbReference type="ChEBI" id="CHEBI:30013"/>
        <dbReference type="ChEBI" id="CHEBI:30616"/>
        <dbReference type="ChEBI" id="CHEBI:61977"/>
        <dbReference type="ChEBI" id="CHEBI:456216"/>
        <dbReference type="EC" id="2.7.11.1"/>
    </reaction>
</comment>
<sequence length="808" mass="90220">MASVCVVAAFLLSFVFHMVVAVQQQQSGQIISGSSLSPLIEPTSWSSPSGQFAFGFFPQGNGFIVAIWLGGKPNDTVVWTANRGDPPVSSTAKIVLKEGKLVLITEQGEKPIADVTDFAVSASMLDSGNFVLYDKDSEVIWESFSSPTDSILGGQILASGHQLFSNLSENNYSLGRFHLDMQTDGNLVLYPANSVTWLDAYWSSNTVEVGSLFHLYLDYTGVLAIRRNSNLAIKQVLSPSLFSSDSIIMSNMSSSIDKNSSDKNYVIFRATVGVDGVLRLYAHTYGGNSSPMISVLWREPSDVCMVKGFCGFNSFCTWDDNVSVCRCFLPGFIFIDSDKTYLGCEKNYYDQDCRSGRENSSSYNITSMDGMAWDDFPYFEASMKIDNCSKSCLEDCNCGAALFQDGSCQKQSLPIRYAYRYSRKSDSSQSPTALLKLGPSIYETPITLPMPAVVVRYKNPEVMILIIIVGAISSSFVALAILGLSMFKLRILRYRWLLENRSLDATKDLRLRTFRYKELERATCDFKEELGKGSFGAVYKGTLDRGTKVIAVKRLEKVVEEGEREFQAEMRAIGKTHHRNLVRLLGYCVDGSNRLLVYEYMHNGSLADLLFRTRRRPDWSERVRIALDIAKGMLYLHDECGGPIIHCDIKPQNILMDEFWTAKISDFGLAKLLMPDQTRTFTGVRGTRGYLAPEWQKNAPVTVKADIYSYGIVLLEIVCCRRNLEVNVATTEEVVLSNWVYKCFVARELNKLLSGEDADMTVMERMIRVALWCIQDEPILRPSMKSVVLMLEGITDISAPPCPTSTSA</sequence>
<dbReference type="SUPFAM" id="SSF51110">
    <property type="entry name" value="alpha-D-mannose-specific plant lectins"/>
    <property type="match status" value="2"/>
</dbReference>
<evidence type="ECO:0000256" key="19">
    <source>
        <dbReference type="PROSITE-ProRule" id="PRU10141"/>
    </source>
</evidence>
<feature type="domain" description="Protein kinase" evidence="22">
    <location>
        <begin position="524"/>
        <end position="794"/>
    </location>
</feature>